<gene>
    <name evidence="11" type="ORF">P3W24_00910</name>
</gene>
<dbReference type="InterPro" id="IPR018060">
    <property type="entry name" value="HTH_AraC"/>
</dbReference>
<proteinExistence type="predicted"/>
<dbReference type="InterPro" id="IPR003265">
    <property type="entry name" value="HhH-GPD_domain"/>
</dbReference>
<reference evidence="11 12" key="1">
    <citation type="journal article" date="2024" name="Curr. Microbiol.">
        <title>Luteibacter sahnii sp. nov., A Novel Yellow-Colored Xanthomonadin Pigment Producing Probiotic Bacterium from Healthy Rice Seed Microbiome.</title>
        <authorList>
            <person name="Jaiswal G."/>
            <person name="Rana R."/>
            <person name="Nayak P.K."/>
            <person name="Chouhan R."/>
            <person name="Gandhi S.G."/>
            <person name="Patel H.K."/>
            <person name="Patil P.B."/>
        </authorList>
    </citation>
    <scope>NUCLEOTIDE SEQUENCE [LARGE SCALE GENOMIC DNA]</scope>
    <source>
        <strain evidence="11 12">PPL201</strain>
    </source>
</reference>
<evidence type="ECO:0000256" key="3">
    <source>
        <dbReference type="ARBA" id="ARBA00012000"/>
    </source>
</evidence>
<dbReference type="CDD" id="cd00056">
    <property type="entry name" value="ENDO3c"/>
    <property type="match status" value="1"/>
</dbReference>
<dbReference type="Pfam" id="PF12833">
    <property type="entry name" value="HTH_18"/>
    <property type="match status" value="1"/>
</dbReference>
<dbReference type="InterPro" id="IPR037046">
    <property type="entry name" value="AlkA_N_sf"/>
</dbReference>
<dbReference type="PROSITE" id="PS01124">
    <property type="entry name" value="HTH_ARAC_FAMILY_2"/>
    <property type="match status" value="1"/>
</dbReference>
<keyword evidence="8" id="KW-0804">Transcription</keyword>
<dbReference type="SMART" id="SM01009">
    <property type="entry name" value="AlkA_N"/>
    <property type="match status" value="1"/>
</dbReference>
<keyword evidence="7" id="KW-0010">Activator</keyword>
<evidence type="ECO:0000256" key="7">
    <source>
        <dbReference type="ARBA" id="ARBA00023159"/>
    </source>
</evidence>
<protein>
    <recommendedName>
        <fullName evidence="3">DNA-3-methyladenine glycosylase II</fullName>
        <ecNumber evidence="3">3.2.2.21</ecNumber>
    </recommendedName>
</protein>
<dbReference type="Pfam" id="PF00730">
    <property type="entry name" value="HhH-GPD"/>
    <property type="match status" value="1"/>
</dbReference>
<comment type="catalytic activity">
    <reaction evidence="1">
        <text>Hydrolysis of alkylated DNA, releasing 3-methyladenine, 3-methylguanine, 7-methylguanine and 7-methyladenine.</text>
        <dbReference type="EC" id="3.2.2.21"/>
    </reaction>
</comment>
<keyword evidence="12" id="KW-1185">Reference proteome</keyword>
<keyword evidence="4" id="KW-0489">Methyltransferase</keyword>
<evidence type="ECO:0000256" key="2">
    <source>
        <dbReference type="ARBA" id="ARBA00001947"/>
    </source>
</evidence>
<keyword evidence="5" id="KW-0227">DNA damage</keyword>
<dbReference type="SUPFAM" id="SSF57884">
    <property type="entry name" value="Ada DNA repair protein, N-terminal domain (N-Ada 10)"/>
    <property type="match status" value="1"/>
</dbReference>
<dbReference type="Gene3D" id="1.10.10.60">
    <property type="entry name" value="Homeodomain-like"/>
    <property type="match status" value="1"/>
</dbReference>
<dbReference type="SUPFAM" id="SSF48150">
    <property type="entry name" value="DNA-glycosylase"/>
    <property type="match status" value="1"/>
</dbReference>
<dbReference type="InterPro" id="IPR011257">
    <property type="entry name" value="DNA_glycosylase"/>
</dbReference>
<accession>A0ABT6B6D2</accession>
<dbReference type="EC" id="3.2.2.21" evidence="3"/>
<evidence type="ECO:0000256" key="9">
    <source>
        <dbReference type="ARBA" id="ARBA00023204"/>
    </source>
</evidence>
<dbReference type="InterPro" id="IPR009057">
    <property type="entry name" value="Homeodomain-like_sf"/>
</dbReference>
<dbReference type="InterPro" id="IPR051912">
    <property type="entry name" value="Alkylbase_DNA_Glycosylase/TA"/>
</dbReference>
<dbReference type="PANTHER" id="PTHR43003:SF12">
    <property type="entry name" value="DNA-3-METHYLADENINE GLYCOSYLASE"/>
    <property type="match status" value="1"/>
</dbReference>
<dbReference type="InterPro" id="IPR035451">
    <property type="entry name" value="Ada-like_dom_sf"/>
</dbReference>
<feature type="domain" description="HTH araC/xylS-type" evidence="10">
    <location>
        <begin position="81"/>
        <end position="183"/>
    </location>
</feature>
<keyword evidence="6" id="KW-0805">Transcription regulation</keyword>
<dbReference type="EMBL" id="JARJJS010000001">
    <property type="protein sequence ID" value="MDF4023534.1"/>
    <property type="molecule type" value="Genomic_DNA"/>
</dbReference>
<evidence type="ECO:0000256" key="6">
    <source>
        <dbReference type="ARBA" id="ARBA00023015"/>
    </source>
</evidence>
<name>A0ABT6B6D2_9GAMM</name>
<evidence type="ECO:0000313" key="12">
    <source>
        <dbReference type="Proteomes" id="UP001528850"/>
    </source>
</evidence>
<evidence type="ECO:0000256" key="1">
    <source>
        <dbReference type="ARBA" id="ARBA00000086"/>
    </source>
</evidence>
<sequence>MIFPPLADWDRRAARRGALDGVFLLGTVEPYAYHLPSCPLTTGRRAGLMAFASEAQARAAGLRPCQRCKPHRRHAVQGDGLDVFQALSERLDRAPATVADATHLATWAGLCEPALAVILADHAHATADAWLTHKRVAFAADRLLGQAATVADACEAAGFPSARAFDRAFVVAMGMTPDAYRRLGEAPRFTLRLPADYRKAAVLAYQGRDAEGLAERTDAATVWKALGTPDGPAVVAIRFERRAAHVEVTSDHALGTASFALLHRDVRRILGLGHDIRPFEAAHPTLVAPRRGLRIPLIPRAFDALCWAIIGQQINLSFAGSLRRELIRLAGERVGDMIVHPTPDAVARIDPDELLRRRFSRAKTRYLIDTAKAIIAGDLDIEGLADGSAVEAERRLTALNGIGTWTARYVMMRIGFADAAPVGDSGLATALERLHGLDMRPDAVATARLMAAYAPWRSLASMHLWASL</sequence>
<dbReference type="SMART" id="SM00478">
    <property type="entry name" value="ENDO3c"/>
    <property type="match status" value="1"/>
</dbReference>
<evidence type="ECO:0000259" key="10">
    <source>
        <dbReference type="PROSITE" id="PS01124"/>
    </source>
</evidence>
<evidence type="ECO:0000313" key="11">
    <source>
        <dbReference type="EMBL" id="MDF4023534.1"/>
    </source>
</evidence>
<evidence type="ECO:0000256" key="8">
    <source>
        <dbReference type="ARBA" id="ARBA00023163"/>
    </source>
</evidence>
<dbReference type="Gene3D" id="1.10.340.30">
    <property type="entry name" value="Hypothetical protein, domain 2"/>
    <property type="match status" value="1"/>
</dbReference>
<dbReference type="InterPro" id="IPR004026">
    <property type="entry name" value="Ada_DNA_repair_Zn-bd"/>
</dbReference>
<evidence type="ECO:0000256" key="4">
    <source>
        <dbReference type="ARBA" id="ARBA00022603"/>
    </source>
</evidence>
<organism evidence="11 12">
    <name type="scientific">Luteibacter sahnii</name>
    <dbReference type="NCBI Taxonomy" id="3021977"/>
    <lineage>
        <taxon>Bacteria</taxon>
        <taxon>Pseudomonadati</taxon>
        <taxon>Pseudomonadota</taxon>
        <taxon>Gammaproteobacteria</taxon>
        <taxon>Lysobacterales</taxon>
        <taxon>Rhodanobacteraceae</taxon>
        <taxon>Luteibacter</taxon>
    </lineage>
</organism>
<dbReference type="SMART" id="SM00342">
    <property type="entry name" value="HTH_ARAC"/>
    <property type="match status" value="1"/>
</dbReference>
<keyword evidence="4" id="KW-0808">Transferase</keyword>
<dbReference type="Gene3D" id="3.30.310.20">
    <property type="entry name" value="DNA-3-methyladenine glycosylase AlkA, N-terminal domain"/>
    <property type="match status" value="1"/>
</dbReference>
<dbReference type="InterPro" id="IPR010316">
    <property type="entry name" value="AlkA_N"/>
</dbReference>
<keyword evidence="9" id="KW-0234">DNA repair</keyword>
<dbReference type="Gene3D" id="3.40.10.10">
    <property type="entry name" value="DNA Methylphosphotriester Repair Domain"/>
    <property type="match status" value="1"/>
</dbReference>
<dbReference type="Proteomes" id="UP001528850">
    <property type="component" value="Unassembled WGS sequence"/>
</dbReference>
<dbReference type="SUPFAM" id="SSF46689">
    <property type="entry name" value="Homeodomain-like"/>
    <property type="match status" value="1"/>
</dbReference>
<dbReference type="PANTHER" id="PTHR43003">
    <property type="entry name" value="DNA-3-METHYLADENINE GLYCOSYLASE"/>
    <property type="match status" value="1"/>
</dbReference>
<dbReference type="Pfam" id="PF02805">
    <property type="entry name" value="Ada_Zn_binding"/>
    <property type="match status" value="1"/>
</dbReference>
<comment type="cofactor">
    <cofactor evidence="2">
        <name>Zn(2+)</name>
        <dbReference type="ChEBI" id="CHEBI:29105"/>
    </cofactor>
</comment>
<evidence type="ECO:0000256" key="5">
    <source>
        <dbReference type="ARBA" id="ARBA00022763"/>
    </source>
</evidence>
<comment type="caution">
    <text evidence="11">The sequence shown here is derived from an EMBL/GenBank/DDBJ whole genome shotgun (WGS) entry which is preliminary data.</text>
</comment>